<dbReference type="KEGG" id="scv:A4G25_05115"/>
<dbReference type="EMBL" id="CP068073">
    <property type="protein sequence ID" value="QQS82414.1"/>
    <property type="molecule type" value="Genomic_DNA"/>
</dbReference>
<evidence type="ECO:0000313" key="7">
    <source>
        <dbReference type="Proteomes" id="UP000595942"/>
    </source>
</evidence>
<feature type="coiled-coil region" evidence="1">
    <location>
        <begin position="201"/>
        <end position="261"/>
    </location>
</feature>
<dbReference type="InterPro" id="IPR025668">
    <property type="entry name" value="Tnp_DDE_dom"/>
</dbReference>
<sequence>MYKNYNMSQISLPLTTEFTFSESDTASIVNEIVEKIPETAFDSYKNHRGAPSHNPRMMLKIILYAYSNSIFSGRKIEFALKDSIRFMWLAQEQQPSYRTINRFRSDSRTNKLIKDCFVVFRTFLVENQYIDEEAIYIDGTKIEADANKYTFVWRANTERYSNANLEKSEAAYEELLQKEIIPNIKEESSKEIQSHELEAIEDCLNKKVEELTDDIESSNDTEQRKILRSERTELKKHKKVITECKEKKEKYEEQKKILGTRNSYSKTDNDATFMRMKDDHMRNGQLKPAYNIQVGTNNQFALAVGVYQNPTDTRTLENFLNRIQEVNSDIPEYIVCDAGYGSESNYGIVIDIFNRTPVMPYGMFLKEQKRKYKNNPFNSLNWNYDEKDDKYICPNNKILFFSGYRYSTDKYGYQRQFKEYKCYDCIDCPLRQECMNPKAKPDTLKTIRRNMVWEFYKQFTREKLSDPKTSSIYSKRKIDVETFFGNLKANLGFTRMSVRGIEKVETEVSIACMATNLKKLTALRADFFFKLYKKRTISFSIVKIVLFSGF</sequence>
<dbReference type="EMBL" id="CP068073">
    <property type="protein sequence ID" value="QQS82096.1"/>
    <property type="molecule type" value="Genomic_DNA"/>
</dbReference>
<dbReference type="OrthoDB" id="2236403at2"/>
<evidence type="ECO:0000256" key="1">
    <source>
        <dbReference type="SAM" id="Coils"/>
    </source>
</evidence>
<feature type="domain" description="Transposase DDE" evidence="3">
    <location>
        <begin position="392"/>
        <end position="520"/>
    </location>
</feature>
<dbReference type="KEGG" id="scv:A4G25_07560"/>
<evidence type="ECO:0000259" key="3">
    <source>
        <dbReference type="Pfam" id="PF13751"/>
    </source>
</evidence>
<evidence type="ECO:0000313" key="4">
    <source>
        <dbReference type="EMBL" id="QQS82096.1"/>
    </source>
</evidence>
<evidence type="ECO:0000313" key="5">
    <source>
        <dbReference type="EMBL" id="QQS82414.1"/>
    </source>
</evidence>
<reference evidence="6 7" key="1">
    <citation type="submission" date="2021-01" db="EMBL/GenBank/DDBJ databases">
        <title>FDA dAtabase for Regulatory Grade micrObial Sequences (FDA-ARGOS): Supporting development and validation of Infectious Disease Dx tests.</title>
        <authorList>
            <person name="Sproer C."/>
            <person name="Gronow S."/>
            <person name="Severitt S."/>
            <person name="Schroder I."/>
            <person name="Tallon L."/>
            <person name="Sadzewicz L."/>
            <person name="Zhao X."/>
            <person name="Boylan J."/>
            <person name="Ott S."/>
            <person name="Bowen H."/>
            <person name="Vavikolanu K."/>
            <person name="Mehta A."/>
            <person name="Aluvathingal J."/>
            <person name="Nadendla S."/>
            <person name="Lowell S."/>
            <person name="Myers T."/>
            <person name="Yan Y."/>
            <person name="Sichtig H."/>
        </authorList>
    </citation>
    <scope>NUCLEOTIDE SEQUENCE [LARGE SCALE GENOMIC DNA]</scope>
    <source>
        <strain evidence="6 7">FDAARGOS_1148</strain>
    </source>
</reference>
<dbReference type="PANTHER" id="PTHR33408:SF2">
    <property type="entry name" value="TRANSPOSASE DDE DOMAIN-CONTAINING PROTEIN"/>
    <property type="match status" value="1"/>
</dbReference>
<dbReference type="InterPro" id="IPR047629">
    <property type="entry name" value="IS1182_transpos"/>
</dbReference>
<feature type="domain" description="Transposase InsH N-terminal" evidence="2">
    <location>
        <begin position="25"/>
        <end position="105"/>
    </location>
</feature>
<evidence type="ECO:0000259" key="2">
    <source>
        <dbReference type="Pfam" id="PF05598"/>
    </source>
</evidence>
<dbReference type="Pfam" id="PF05598">
    <property type="entry name" value="DUF772"/>
    <property type="match status" value="1"/>
</dbReference>
<dbReference type="PANTHER" id="PTHR33408">
    <property type="entry name" value="TRANSPOSASE"/>
    <property type="match status" value="1"/>
</dbReference>
<dbReference type="NCBIfam" id="NF033551">
    <property type="entry name" value="transpos_IS1182"/>
    <property type="match status" value="1"/>
</dbReference>
<organism evidence="6 7">
    <name type="scientific">Staphylococcus condimenti</name>
    <dbReference type="NCBI Taxonomy" id="70255"/>
    <lineage>
        <taxon>Bacteria</taxon>
        <taxon>Bacillati</taxon>
        <taxon>Bacillota</taxon>
        <taxon>Bacilli</taxon>
        <taxon>Bacillales</taxon>
        <taxon>Staphylococcaceae</taxon>
        <taxon>Staphylococcus</taxon>
    </lineage>
</organism>
<dbReference type="EMBL" id="CP068073">
    <property type="protein sequence ID" value="QQS82842.1"/>
    <property type="molecule type" value="Genomic_DNA"/>
</dbReference>
<proteinExistence type="predicted"/>
<dbReference type="InterPro" id="IPR008490">
    <property type="entry name" value="Transposase_InsH_N"/>
</dbReference>
<keyword evidence="1" id="KW-0175">Coiled coil</keyword>
<accession>A0A143PB77</accession>
<gene>
    <name evidence="6" type="ORF">I6J05_00540</name>
    <name evidence="4" type="ORF">I6J05_09215</name>
    <name evidence="5" type="ORF">I6J05_10965</name>
</gene>
<protein>
    <submittedName>
        <fullName evidence="6">IS1182 family transposase</fullName>
    </submittedName>
</protein>
<dbReference type="Proteomes" id="UP000595942">
    <property type="component" value="Chromosome"/>
</dbReference>
<name>A0A143PB77_9STAP</name>
<dbReference type="AlphaFoldDB" id="A0A143PB77"/>
<evidence type="ECO:0000313" key="6">
    <source>
        <dbReference type="EMBL" id="QQS82842.1"/>
    </source>
</evidence>
<dbReference type="Pfam" id="PF13751">
    <property type="entry name" value="DDE_Tnp_1_6"/>
    <property type="match status" value="1"/>
</dbReference>
<dbReference type="RefSeq" id="WP_063164623.1">
    <property type="nucleotide sequence ID" value="NZ_CP015114.1"/>
</dbReference>
<keyword evidence="7" id="KW-1185">Reference proteome</keyword>
<dbReference type="GeneID" id="93727719"/>